<feature type="region of interest" description="Disordered" evidence="1">
    <location>
        <begin position="193"/>
        <end position="213"/>
    </location>
</feature>
<reference evidence="4 5" key="1">
    <citation type="journal article" date="2017" name="Gigascience">
        <title>Draft genome of the honey bee ectoparasitic mite, Tropilaelaps mercedesae, is shaped by the parasitic life history.</title>
        <authorList>
            <person name="Dong X."/>
            <person name="Armstrong S.D."/>
            <person name="Xia D."/>
            <person name="Makepeace B.L."/>
            <person name="Darby A.C."/>
            <person name="Kadowaki T."/>
        </authorList>
    </citation>
    <scope>NUCLEOTIDE SEQUENCE [LARGE SCALE GENOMIC DNA]</scope>
    <source>
        <strain evidence="4">Wuxi-XJTLU</strain>
    </source>
</reference>
<dbReference type="SUPFAM" id="SSF48726">
    <property type="entry name" value="Immunoglobulin"/>
    <property type="match status" value="1"/>
</dbReference>
<evidence type="ECO:0000259" key="3">
    <source>
        <dbReference type="PROSITE" id="PS50835"/>
    </source>
</evidence>
<name>A0A1V9XPU6_9ACAR</name>
<dbReference type="InterPro" id="IPR007110">
    <property type="entry name" value="Ig-like_dom"/>
</dbReference>
<organism evidence="4 5">
    <name type="scientific">Tropilaelaps mercedesae</name>
    <dbReference type="NCBI Taxonomy" id="418985"/>
    <lineage>
        <taxon>Eukaryota</taxon>
        <taxon>Metazoa</taxon>
        <taxon>Ecdysozoa</taxon>
        <taxon>Arthropoda</taxon>
        <taxon>Chelicerata</taxon>
        <taxon>Arachnida</taxon>
        <taxon>Acari</taxon>
        <taxon>Parasitiformes</taxon>
        <taxon>Mesostigmata</taxon>
        <taxon>Gamasina</taxon>
        <taxon>Dermanyssoidea</taxon>
        <taxon>Laelapidae</taxon>
        <taxon>Tropilaelaps</taxon>
    </lineage>
</organism>
<protein>
    <recommendedName>
        <fullName evidence="3">Ig-like domain-containing protein</fullName>
    </recommendedName>
</protein>
<dbReference type="InParanoid" id="A0A1V9XPU6"/>
<keyword evidence="2" id="KW-1133">Transmembrane helix</keyword>
<evidence type="ECO:0000256" key="1">
    <source>
        <dbReference type="SAM" id="MobiDB-lite"/>
    </source>
</evidence>
<dbReference type="InterPro" id="IPR013783">
    <property type="entry name" value="Ig-like_fold"/>
</dbReference>
<dbReference type="CDD" id="cd00096">
    <property type="entry name" value="Ig"/>
    <property type="match status" value="1"/>
</dbReference>
<dbReference type="AlphaFoldDB" id="A0A1V9XPU6"/>
<accession>A0A1V9XPU6</accession>
<feature type="domain" description="Ig-like" evidence="3">
    <location>
        <begin position="50"/>
        <end position="168"/>
    </location>
</feature>
<feature type="transmembrane region" description="Helical" evidence="2">
    <location>
        <begin position="12"/>
        <end position="29"/>
    </location>
</feature>
<keyword evidence="2" id="KW-0472">Membrane</keyword>
<gene>
    <name evidence="4" type="ORF">BIW11_08467</name>
</gene>
<proteinExistence type="predicted"/>
<keyword evidence="2" id="KW-0812">Transmembrane</keyword>
<dbReference type="PROSITE" id="PS50835">
    <property type="entry name" value="IG_LIKE"/>
    <property type="match status" value="1"/>
</dbReference>
<evidence type="ECO:0000256" key="2">
    <source>
        <dbReference type="SAM" id="Phobius"/>
    </source>
</evidence>
<evidence type="ECO:0000313" key="5">
    <source>
        <dbReference type="Proteomes" id="UP000192247"/>
    </source>
</evidence>
<dbReference type="Proteomes" id="UP000192247">
    <property type="component" value="Unassembled WGS sequence"/>
</dbReference>
<keyword evidence="5" id="KW-1185">Reference proteome</keyword>
<dbReference type="InterPro" id="IPR036179">
    <property type="entry name" value="Ig-like_dom_sf"/>
</dbReference>
<dbReference type="EMBL" id="MNPL01006475">
    <property type="protein sequence ID" value="OQR75368.1"/>
    <property type="molecule type" value="Genomic_DNA"/>
</dbReference>
<comment type="caution">
    <text evidence="4">The sequence shown here is derived from an EMBL/GenBank/DDBJ whole genome shotgun (WGS) entry which is preliminary data.</text>
</comment>
<dbReference type="Gene3D" id="2.60.40.10">
    <property type="entry name" value="Immunoglobulins"/>
    <property type="match status" value="1"/>
</dbReference>
<evidence type="ECO:0000313" key="4">
    <source>
        <dbReference type="EMBL" id="OQR75368.1"/>
    </source>
</evidence>
<sequence length="213" mass="24205">MSKNTARAGPCRWHLVVIFVYGVVGTLAARTHKTVGEWYNLNCYARNAGPRLFVASSSVHLGNGTLSITVSKRASAQREPYREVVCVSRRRSNVPSYGILCPLNAERPDPKASWQFHGRDRVENPARRTVRGRGLLDFSNLMDEDEGLYKCTVTTPSDGEIEEMWNFSRKSGRWVLSWTGAHGERRRFWLAKRSQPAKTLTPRTGASRLRRKR</sequence>